<feature type="transmembrane region" description="Helical" evidence="9">
    <location>
        <begin position="74"/>
        <end position="97"/>
    </location>
</feature>
<dbReference type="EMBL" id="JACCEM010000009">
    <property type="protein sequence ID" value="NYT50920.1"/>
    <property type="molecule type" value="Genomic_DNA"/>
</dbReference>
<evidence type="ECO:0000313" key="11">
    <source>
        <dbReference type="Proteomes" id="UP000559809"/>
    </source>
</evidence>
<comment type="caution">
    <text evidence="10">The sequence shown here is derived from an EMBL/GenBank/DDBJ whole genome shotgun (WGS) entry which is preliminary data.</text>
</comment>
<keyword evidence="7 9" id="KW-0472">Membrane</keyword>
<accession>A0A853G7I3</accession>
<dbReference type="PANTHER" id="PTHR30574:SF1">
    <property type="entry name" value="SULPHUR TRANSPORT DOMAIN-CONTAINING PROTEIN"/>
    <property type="match status" value="1"/>
</dbReference>
<evidence type="ECO:0000256" key="7">
    <source>
        <dbReference type="ARBA" id="ARBA00023136"/>
    </source>
</evidence>
<dbReference type="RefSeq" id="WP_180157337.1">
    <property type="nucleotide sequence ID" value="NZ_JACCEM010000009.1"/>
</dbReference>
<feature type="transmembrane region" description="Helical" evidence="9">
    <location>
        <begin position="47"/>
        <end position="68"/>
    </location>
</feature>
<feature type="transmembrane region" description="Helical" evidence="9">
    <location>
        <begin position="282"/>
        <end position="305"/>
    </location>
</feature>
<protein>
    <submittedName>
        <fullName evidence="10">YeeE/YedE family protein</fullName>
    </submittedName>
</protein>
<keyword evidence="4" id="KW-0997">Cell inner membrane</keyword>
<keyword evidence="5 9" id="KW-0812">Transmembrane</keyword>
<keyword evidence="11" id="KW-1185">Reference proteome</keyword>
<reference evidence="10 11" key="1">
    <citation type="submission" date="2020-07" db="EMBL/GenBank/DDBJ databases">
        <title>Taxonomic revisions and descriptions of new bacterial species based on genomic comparisons in the high-G+C-content subgroup of the family Alcaligenaceae.</title>
        <authorList>
            <person name="Szabo A."/>
            <person name="Felfoldi T."/>
        </authorList>
    </citation>
    <scope>NUCLEOTIDE SEQUENCE [LARGE SCALE GENOMIC DNA]</scope>
    <source>
        <strain evidence="10 11">LMG 24012</strain>
    </source>
</reference>
<comment type="similarity">
    <text evidence="8">Belongs to the TsuA/YedE (TC 9.B.102) family.</text>
</comment>
<evidence type="ECO:0000256" key="8">
    <source>
        <dbReference type="ARBA" id="ARBA00035655"/>
    </source>
</evidence>
<evidence type="ECO:0000313" key="10">
    <source>
        <dbReference type="EMBL" id="NYT50920.1"/>
    </source>
</evidence>
<proteinExistence type="inferred from homology"/>
<organism evidence="10 11">
    <name type="scientific">Parapusillimonas granuli</name>
    <dbReference type="NCBI Taxonomy" id="380911"/>
    <lineage>
        <taxon>Bacteria</taxon>
        <taxon>Pseudomonadati</taxon>
        <taxon>Pseudomonadota</taxon>
        <taxon>Betaproteobacteria</taxon>
        <taxon>Burkholderiales</taxon>
        <taxon>Alcaligenaceae</taxon>
        <taxon>Parapusillimonas</taxon>
    </lineage>
</organism>
<name>A0A853G7I3_9BURK</name>
<dbReference type="Proteomes" id="UP000559809">
    <property type="component" value="Unassembled WGS sequence"/>
</dbReference>
<feature type="transmembrane region" description="Helical" evidence="9">
    <location>
        <begin position="6"/>
        <end position="27"/>
    </location>
</feature>
<evidence type="ECO:0000256" key="5">
    <source>
        <dbReference type="ARBA" id="ARBA00022692"/>
    </source>
</evidence>
<dbReference type="PANTHER" id="PTHR30574">
    <property type="entry name" value="INNER MEMBRANE PROTEIN YEDE"/>
    <property type="match status" value="1"/>
</dbReference>
<evidence type="ECO:0000256" key="9">
    <source>
        <dbReference type="SAM" id="Phobius"/>
    </source>
</evidence>
<sequence length="338" mass="34590">MSNVELVLWAGFAIGLAFGAAGQITGFCLHRGLQEHWGKTEGYKLQAFALALAVALLGTHLLVLAGWVDIGRSLYMAPAFSWLLLPLGGLMFGYGMVLANGCGARALVLLGQGNLRSLMVLMCLGVAAYMALTGVIAPLRLRLSELSLLSPSGIAVPDGMPRHIVVAALVLALAGFAVRKGGWRHGRADLAGGAVIGGLVVAGWWATGRLGADEFDPVPLASLTFVAPIGETIQYAMIATGASLSFGVAIVLGVLAGSALAAALRGQYRLQGFDSPRQMLRYLSGGAMMGIGGALALGCSIGQGLTGLTTLAYGSMIASAAIVAGARLATFRASHPST</sequence>
<comment type="subcellular location">
    <subcellularLocation>
        <location evidence="1">Cell inner membrane</location>
        <topology evidence="1">Multi-pass membrane protein</topology>
    </subcellularLocation>
</comment>
<evidence type="ECO:0000256" key="2">
    <source>
        <dbReference type="ARBA" id="ARBA00022448"/>
    </source>
</evidence>
<feature type="transmembrane region" description="Helical" evidence="9">
    <location>
        <begin position="190"/>
        <end position="212"/>
    </location>
</feature>
<keyword evidence="3" id="KW-1003">Cell membrane</keyword>
<feature type="transmembrane region" description="Helical" evidence="9">
    <location>
        <begin position="311"/>
        <end position="330"/>
    </location>
</feature>
<dbReference type="AlphaFoldDB" id="A0A853G7I3"/>
<evidence type="ECO:0000256" key="6">
    <source>
        <dbReference type="ARBA" id="ARBA00022989"/>
    </source>
</evidence>
<gene>
    <name evidence="10" type="ORF">H0A72_16530</name>
</gene>
<keyword evidence="2" id="KW-0813">Transport</keyword>
<evidence type="ECO:0000256" key="4">
    <source>
        <dbReference type="ARBA" id="ARBA00022519"/>
    </source>
</evidence>
<feature type="transmembrane region" description="Helical" evidence="9">
    <location>
        <begin position="232"/>
        <end position="261"/>
    </location>
</feature>
<keyword evidence="6 9" id="KW-1133">Transmembrane helix</keyword>
<evidence type="ECO:0000256" key="1">
    <source>
        <dbReference type="ARBA" id="ARBA00004429"/>
    </source>
</evidence>
<evidence type="ECO:0000256" key="3">
    <source>
        <dbReference type="ARBA" id="ARBA00022475"/>
    </source>
</evidence>
<feature type="transmembrane region" description="Helical" evidence="9">
    <location>
        <begin position="159"/>
        <end position="178"/>
    </location>
</feature>
<dbReference type="InterPro" id="IPR007272">
    <property type="entry name" value="Sulf_transp_TsuA/YedE"/>
</dbReference>
<dbReference type="GO" id="GO:0005886">
    <property type="term" value="C:plasma membrane"/>
    <property type="evidence" value="ECO:0007669"/>
    <property type="project" value="UniProtKB-SubCell"/>
</dbReference>
<dbReference type="Pfam" id="PF04143">
    <property type="entry name" value="Sulf_transp"/>
    <property type="match status" value="1"/>
</dbReference>
<feature type="transmembrane region" description="Helical" evidence="9">
    <location>
        <begin position="118"/>
        <end position="139"/>
    </location>
</feature>